<reference evidence="1 2" key="1">
    <citation type="submission" date="2020-08" db="EMBL/GenBank/DDBJ databases">
        <title>Cohnella phylogeny.</title>
        <authorList>
            <person name="Dunlap C."/>
        </authorList>
    </citation>
    <scope>NUCLEOTIDE SEQUENCE [LARGE SCALE GENOMIC DNA]</scope>
    <source>
        <strain evidence="1 2">DSM 25241</strain>
    </source>
</reference>
<name>A0A841T527_9BACL</name>
<comment type="caution">
    <text evidence="1">The sequence shown here is derived from an EMBL/GenBank/DDBJ whole genome shotgun (WGS) entry which is preliminary data.</text>
</comment>
<dbReference type="Proteomes" id="UP000535838">
    <property type="component" value="Unassembled WGS sequence"/>
</dbReference>
<accession>A0A841T527</accession>
<dbReference type="EMBL" id="JACJVQ010000020">
    <property type="protein sequence ID" value="MBB6637190.1"/>
    <property type="molecule type" value="Genomic_DNA"/>
</dbReference>
<dbReference type="RefSeq" id="WP_185122399.1">
    <property type="nucleotide sequence ID" value="NZ_JACJVQ010000020.1"/>
</dbReference>
<proteinExistence type="predicted"/>
<keyword evidence="2" id="KW-1185">Reference proteome</keyword>
<dbReference type="InterPro" id="IPR029058">
    <property type="entry name" value="AB_hydrolase_fold"/>
</dbReference>
<dbReference type="SUPFAM" id="SSF53474">
    <property type="entry name" value="alpha/beta-Hydrolases"/>
    <property type="match status" value="1"/>
</dbReference>
<organism evidence="1 2">
    <name type="scientific">Cohnella thailandensis</name>
    <dbReference type="NCBI Taxonomy" id="557557"/>
    <lineage>
        <taxon>Bacteria</taxon>
        <taxon>Bacillati</taxon>
        <taxon>Bacillota</taxon>
        <taxon>Bacilli</taxon>
        <taxon>Bacillales</taxon>
        <taxon>Paenibacillaceae</taxon>
        <taxon>Cohnella</taxon>
    </lineage>
</organism>
<protein>
    <recommendedName>
        <fullName evidence="3">Acetyl xylan esterase domain-containing protein</fullName>
    </recommendedName>
</protein>
<evidence type="ECO:0008006" key="3">
    <source>
        <dbReference type="Google" id="ProtNLM"/>
    </source>
</evidence>
<evidence type="ECO:0000313" key="2">
    <source>
        <dbReference type="Proteomes" id="UP000535838"/>
    </source>
</evidence>
<dbReference type="Gene3D" id="3.40.50.1820">
    <property type="entry name" value="alpha/beta hydrolase"/>
    <property type="match status" value="1"/>
</dbReference>
<evidence type="ECO:0000313" key="1">
    <source>
        <dbReference type="EMBL" id="MBB6637190.1"/>
    </source>
</evidence>
<dbReference type="AlphaFoldDB" id="A0A841T527"/>
<gene>
    <name evidence="1" type="ORF">H7B67_23945</name>
</gene>
<sequence length="451" mass="50344">MKRDFRQLLAMLTQAKESRLDLPFYVEKRDIEIPFIAKDGSVSRRSIRIYLPEIAPRPMPIVFIAHYEMTEADSLLSMYLKKGWAVSTPINYITEYNGTLIDDDLIFNNAALSVVKKQPDIDRTRIVVSGGSAGGYMAQMLSVLHLGICCTVSFSGIANIPFNMHYMIAANGYNLAAMAELTEEERQDLVRCMEAMPVPILGAGANQFVPIQEKLRRDPNGKVWKALSPSCRTDCLTNPITYTHFTSDVLVPIDQLTKRYTYSAPGHSLPEGIRLRLSEFPLEEELQRSLAEALPADELSEKLYPAPREAGENFAIPFDITKRFNIVVFDEGCVEGDAGHQKNLDIGTYDATAYMEAQLVRSSRDTNWLTAGKLALMAERYAGIGLLIPGQTGIDVTAFGSVAMDRAIVLEDLSAFSEDRPEEYEEAFRAARKARPDLADVLDEIKSHGRR</sequence>